<keyword evidence="3" id="KW-1185">Reference proteome</keyword>
<comment type="caution">
    <text evidence="2">The sequence shown here is derived from an EMBL/GenBank/DDBJ whole genome shotgun (WGS) entry which is preliminary data.</text>
</comment>
<name>A0A813DUC0_POLGL</name>
<dbReference type="AlphaFoldDB" id="A0A813DUC0"/>
<gene>
    <name evidence="2" type="ORF">PGLA1383_LOCUS8708</name>
</gene>
<dbReference type="Proteomes" id="UP000654075">
    <property type="component" value="Unassembled WGS sequence"/>
</dbReference>
<proteinExistence type="predicted"/>
<evidence type="ECO:0000256" key="1">
    <source>
        <dbReference type="SAM" id="MobiDB-lite"/>
    </source>
</evidence>
<accession>A0A813DUC0</accession>
<protein>
    <submittedName>
        <fullName evidence="2">Uncharacterized protein</fullName>
    </submittedName>
</protein>
<evidence type="ECO:0000313" key="3">
    <source>
        <dbReference type="Proteomes" id="UP000654075"/>
    </source>
</evidence>
<reference evidence="2" key="1">
    <citation type="submission" date="2021-02" db="EMBL/GenBank/DDBJ databases">
        <authorList>
            <person name="Dougan E. K."/>
            <person name="Rhodes N."/>
            <person name="Thang M."/>
            <person name="Chan C."/>
        </authorList>
    </citation>
    <scope>NUCLEOTIDE SEQUENCE</scope>
</reference>
<dbReference type="EMBL" id="CAJNNV010004004">
    <property type="protein sequence ID" value="CAE8589978.1"/>
    <property type="molecule type" value="Genomic_DNA"/>
</dbReference>
<feature type="region of interest" description="Disordered" evidence="1">
    <location>
        <begin position="108"/>
        <end position="159"/>
    </location>
</feature>
<evidence type="ECO:0000313" key="2">
    <source>
        <dbReference type="EMBL" id="CAE8589978.1"/>
    </source>
</evidence>
<organism evidence="2 3">
    <name type="scientific">Polarella glacialis</name>
    <name type="common">Dinoflagellate</name>
    <dbReference type="NCBI Taxonomy" id="89957"/>
    <lineage>
        <taxon>Eukaryota</taxon>
        <taxon>Sar</taxon>
        <taxon>Alveolata</taxon>
        <taxon>Dinophyceae</taxon>
        <taxon>Suessiales</taxon>
        <taxon>Suessiaceae</taxon>
        <taxon>Polarella</taxon>
    </lineage>
</organism>
<feature type="non-terminal residue" evidence="2">
    <location>
        <position position="1"/>
    </location>
</feature>
<feature type="compositionally biased region" description="Basic and acidic residues" evidence="1">
    <location>
        <begin position="113"/>
        <end position="150"/>
    </location>
</feature>
<sequence>MRFGDTGVCKINGVLLVVDCHKQLLKQQTNNKQTTVYFASTGTKDFVREQVCSHAPRVAVLLRSPKASWQRITPVGEERSAKYLSRWAVAGYKQELAKVEMNTRFTRAAPSLRRQEVREQEDATKEVELAEKDKKEEKDNKDEKNEKDEKDEKDEKEEK</sequence>